<comment type="caution">
    <text evidence="2">The sequence shown here is derived from an EMBL/GenBank/DDBJ whole genome shotgun (WGS) entry which is preliminary data.</text>
</comment>
<dbReference type="Proteomes" id="UP000033772">
    <property type="component" value="Unassembled WGS sequence"/>
</dbReference>
<dbReference type="AlphaFoldDB" id="A0A1J4N0X6"/>
<name>A0A1J4N0X6_9ACTN</name>
<accession>A0A1J4N0X6</accession>
<dbReference type="Pfam" id="PF03235">
    <property type="entry name" value="GmrSD_N"/>
    <property type="match status" value="1"/>
</dbReference>
<proteinExistence type="predicted"/>
<dbReference type="RefSeq" id="WP_045547283.1">
    <property type="nucleotide sequence ID" value="NZ_JZDQ02000027.1"/>
</dbReference>
<dbReference type="PANTHER" id="PTHR39639">
    <property type="entry name" value="CHROMOSOME 16, WHOLE GENOME SHOTGUN SEQUENCE"/>
    <property type="match status" value="1"/>
</dbReference>
<evidence type="ECO:0000259" key="1">
    <source>
        <dbReference type="Pfam" id="PF03235"/>
    </source>
</evidence>
<dbReference type="EMBL" id="JZDQ02000027">
    <property type="protein sequence ID" value="OIJ25236.1"/>
    <property type="molecule type" value="Genomic_DNA"/>
</dbReference>
<dbReference type="PANTHER" id="PTHR39639:SF1">
    <property type="entry name" value="DUF262 DOMAIN-CONTAINING PROTEIN"/>
    <property type="match status" value="1"/>
</dbReference>
<evidence type="ECO:0000313" key="3">
    <source>
        <dbReference type="Proteomes" id="UP000033772"/>
    </source>
</evidence>
<organism evidence="2 3">
    <name type="scientific">Nocardioides luteus</name>
    <dbReference type="NCBI Taxonomy" id="1844"/>
    <lineage>
        <taxon>Bacteria</taxon>
        <taxon>Bacillati</taxon>
        <taxon>Actinomycetota</taxon>
        <taxon>Actinomycetes</taxon>
        <taxon>Propionibacteriales</taxon>
        <taxon>Nocardioidaceae</taxon>
        <taxon>Nocardioides</taxon>
    </lineage>
</organism>
<feature type="domain" description="GmrSD restriction endonucleases N-terminal" evidence="1">
    <location>
        <begin position="29"/>
        <end position="175"/>
    </location>
</feature>
<evidence type="ECO:0000313" key="2">
    <source>
        <dbReference type="EMBL" id="OIJ25236.1"/>
    </source>
</evidence>
<sequence length="367" mass="41805">MTIEGPLGVTKTLYTALDFLDWQRTGALDLRPYYQRGSVWTPKAKSYFIDTLVRGYPIPIIFLQSKPDPSTLRNVRQVVDGQQRLRTLLSYIDIDCLPDATDADRFSIMRSHNRELAGVQFQDLPAVIKERITTTEFSVHILPSKLDDRVLLQLFARLNSTGERLNDQELRNAEYHGAFKSLAYELAYAQLDRWRDWKLFTARAIAQMREVELTSELMILLLRGIAAKTITTIDSVYREFDDDFPYSQEVGGRFESVLDVIERIYKPDPRRGGLGALQTQGWFYALFAAIAGAHYGPPLDPKPRKEGEEDYPLAPDLTISQWQNAAHAVQRSLAEKDVPDDVAKALRGASSDRAARISRYKFLLSKI</sequence>
<dbReference type="InterPro" id="IPR004919">
    <property type="entry name" value="GmrSD_N"/>
</dbReference>
<keyword evidence="3" id="KW-1185">Reference proteome</keyword>
<dbReference type="STRING" id="1844.UG56_018550"/>
<reference evidence="2" key="1">
    <citation type="submission" date="2016-10" db="EMBL/GenBank/DDBJ databases">
        <title>Draft Genome Sequence of Nocardioides luteus Strain BAFB, an Alkane-Degrading Bacterium Isolated from JP-7 Polluted Soil.</title>
        <authorList>
            <person name="Brown L."/>
            <person name="Ruiz O.N."/>
            <person name="Gunasekera T."/>
        </authorList>
    </citation>
    <scope>NUCLEOTIDE SEQUENCE [LARGE SCALE GENOMIC DNA]</scope>
    <source>
        <strain evidence="2">BAFB</strain>
    </source>
</reference>
<protein>
    <recommendedName>
        <fullName evidence="1">GmrSD restriction endonucleases N-terminal domain-containing protein</fullName>
    </recommendedName>
</protein>
<gene>
    <name evidence="2" type="ORF">UG56_018550</name>
</gene>